<feature type="compositionally biased region" description="Low complexity" evidence="2">
    <location>
        <begin position="1"/>
        <end position="14"/>
    </location>
</feature>
<name>A0ABW3GD51_9NOCA</name>
<gene>
    <name evidence="3" type="ORF">ACFQ04_20535</name>
</gene>
<reference evidence="4" key="1">
    <citation type="journal article" date="2019" name="Int. J. Syst. Evol. Microbiol.">
        <title>The Global Catalogue of Microorganisms (GCM) 10K type strain sequencing project: providing services to taxonomists for standard genome sequencing and annotation.</title>
        <authorList>
            <consortium name="The Broad Institute Genomics Platform"/>
            <consortium name="The Broad Institute Genome Sequencing Center for Infectious Disease"/>
            <person name="Wu L."/>
            <person name="Ma J."/>
        </authorList>
    </citation>
    <scope>NUCLEOTIDE SEQUENCE [LARGE SCALE GENOMIC DNA]</scope>
    <source>
        <strain evidence="4">CCUG 50873</strain>
    </source>
</reference>
<evidence type="ECO:0000313" key="4">
    <source>
        <dbReference type="Proteomes" id="UP001597068"/>
    </source>
</evidence>
<accession>A0ABW3GD51</accession>
<feature type="region of interest" description="Disordered" evidence="2">
    <location>
        <begin position="145"/>
        <end position="186"/>
    </location>
</feature>
<dbReference type="EMBL" id="JBHTIL010000009">
    <property type="protein sequence ID" value="MFD0928128.1"/>
    <property type="molecule type" value="Genomic_DNA"/>
</dbReference>
<feature type="compositionally biased region" description="Basic and acidic residues" evidence="2">
    <location>
        <begin position="49"/>
        <end position="73"/>
    </location>
</feature>
<evidence type="ECO:0008006" key="5">
    <source>
        <dbReference type="Google" id="ProtNLM"/>
    </source>
</evidence>
<sequence length="186" mass="19926">MPEQQNNNGPTDNNNGGGGGGDNGGGQNQNGNNGGGGGGDQAGTFTQADVDRMMGEARREERRKASEKYSDYDDLRAAADGKKTADDRIAELEKQYAQSQANTLRLRVAGDYGISTKRGEDGSPSDAELFLTGTDEDTLIAQAKRLAARNEEQQQNQPYVSREGGNPRPRPNSNQEFLATLTGRDT</sequence>
<evidence type="ECO:0000256" key="1">
    <source>
        <dbReference type="SAM" id="Coils"/>
    </source>
</evidence>
<organism evidence="3 4">
    <name type="scientific">Williamsia deligens</name>
    <dbReference type="NCBI Taxonomy" id="321325"/>
    <lineage>
        <taxon>Bacteria</taxon>
        <taxon>Bacillati</taxon>
        <taxon>Actinomycetota</taxon>
        <taxon>Actinomycetes</taxon>
        <taxon>Mycobacteriales</taxon>
        <taxon>Nocardiaceae</taxon>
        <taxon>Williamsia</taxon>
    </lineage>
</organism>
<protein>
    <recommendedName>
        <fullName evidence="5">Scaffolding protein</fullName>
    </recommendedName>
</protein>
<proteinExistence type="predicted"/>
<keyword evidence="1" id="KW-0175">Coiled coil</keyword>
<keyword evidence="4" id="KW-1185">Reference proteome</keyword>
<feature type="compositionally biased region" description="Gly residues" evidence="2">
    <location>
        <begin position="15"/>
        <end position="41"/>
    </location>
</feature>
<comment type="caution">
    <text evidence="3">The sequence shown here is derived from an EMBL/GenBank/DDBJ whole genome shotgun (WGS) entry which is preliminary data.</text>
</comment>
<evidence type="ECO:0000256" key="2">
    <source>
        <dbReference type="SAM" id="MobiDB-lite"/>
    </source>
</evidence>
<dbReference type="Proteomes" id="UP001597068">
    <property type="component" value="Unassembled WGS sequence"/>
</dbReference>
<feature type="region of interest" description="Disordered" evidence="2">
    <location>
        <begin position="1"/>
        <end position="73"/>
    </location>
</feature>
<dbReference type="RefSeq" id="WP_253649218.1">
    <property type="nucleotide sequence ID" value="NZ_JAMTCI010000006.1"/>
</dbReference>
<feature type="coiled-coil region" evidence="1">
    <location>
        <begin position="75"/>
        <end position="102"/>
    </location>
</feature>
<evidence type="ECO:0000313" key="3">
    <source>
        <dbReference type="EMBL" id="MFD0928128.1"/>
    </source>
</evidence>